<keyword evidence="3" id="KW-1185">Reference proteome</keyword>
<keyword evidence="1" id="KW-1133">Transmembrane helix</keyword>
<comment type="caution">
    <text evidence="2">The sequence shown here is derived from an EMBL/GenBank/DDBJ whole genome shotgun (WGS) entry which is preliminary data.</text>
</comment>
<sequence>MTGTEPFSITMILITVMTSSIWNLASFIFDQLQRKELSSNTPVGKIFKQIASHWTIYIFSISFLMLLVDRHWIKLSPKVFASIVILVIISFIIKKKIQQLNARQKKRDEAFDEIRKYFNDKNKHRDHA</sequence>
<evidence type="ECO:0000313" key="2">
    <source>
        <dbReference type="EMBL" id="OIJ09405.1"/>
    </source>
</evidence>
<proteinExistence type="predicted"/>
<evidence type="ECO:0000313" key="3">
    <source>
        <dbReference type="Proteomes" id="UP000180098"/>
    </source>
</evidence>
<protein>
    <submittedName>
        <fullName evidence="2">Uncharacterized protein</fullName>
    </submittedName>
</protein>
<dbReference type="AlphaFoldDB" id="A0A1S2LD03"/>
<dbReference type="EMBL" id="MLQQ01000044">
    <property type="protein sequence ID" value="OIJ09405.1"/>
    <property type="molecule type" value="Genomic_DNA"/>
</dbReference>
<feature type="transmembrane region" description="Helical" evidence="1">
    <location>
        <begin position="50"/>
        <end position="67"/>
    </location>
</feature>
<dbReference type="Proteomes" id="UP000180098">
    <property type="component" value="Unassembled WGS sequence"/>
</dbReference>
<keyword evidence="1" id="KW-0812">Transmembrane</keyword>
<gene>
    <name evidence="2" type="ORF">BKP35_16235</name>
</gene>
<feature type="transmembrane region" description="Helical" evidence="1">
    <location>
        <begin position="79"/>
        <end position="97"/>
    </location>
</feature>
<name>A0A1S2LD03_9BACI</name>
<feature type="transmembrane region" description="Helical" evidence="1">
    <location>
        <begin position="6"/>
        <end position="29"/>
    </location>
</feature>
<reference evidence="2 3" key="1">
    <citation type="submission" date="2016-10" db="EMBL/GenBank/DDBJ databases">
        <title>Draft genome sequences of four alkaliphilic bacteria belonging to the Anaerobacillus genus.</title>
        <authorList>
            <person name="Bassil N.M."/>
            <person name="Lloyd J.R."/>
        </authorList>
    </citation>
    <scope>NUCLEOTIDE SEQUENCE [LARGE SCALE GENOMIC DNA]</scope>
    <source>
        <strain evidence="2 3">DSM 15340</strain>
    </source>
</reference>
<organism evidence="2 3">
    <name type="scientific">Anaerobacillus arseniciselenatis</name>
    <dbReference type="NCBI Taxonomy" id="85682"/>
    <lineage>
        <taxon>Bacteria</taxon>
        <taxon>Bacillati</taxon>
        <taxon>Bacillota</taxon>
        <taxon>Bacilli</taxon>
        <taxon>Bacillales</taxon>
        <taxon>Bacillaceae</taxon>
        <taxon>Anaerobacillus</taxon>
    </lineage>
</organism>
<accession>A0A1S2LD03</accession>
<keyword evidence="1" id="KW-0472">Membrane</keyword>
<dbReference type="RefSeq" id="WP_071314430.1">
    <property type="nucleotide sequence ID" value="NZ_MLQQ01000044.1"/>
</dbReference>
<evidence type="ECO:0000256" key="1">
    <source>
        <dbReference type="SAM" id="Phobius"/>
    </source>
</evidence>